<feature type="transmembrane region" description="Helical" evidence="6">
    <location>
        <begin position="154"/>
        <end position="171"/>
    </location>
</feature>
<comment type="subcellular location">
    <subcellularLocation>
        <location evidence="1">Membrane</location>
        <topology evidence="1">Multi-pass membrane protein</topology>
    </subcellularLocation>
</comment>
<gene>
    <name evidence="8" type="ORF">J5A65_08890</name>
</gene>
<dbReference type="PANTHER" id="PTHR38459">
    <property type="entry name" value="PROPHAGE BACTOPRENOL-LINKED GLUCOSE TRANSLOCASE HOMOLOG"/>
    <property type="match status" value="1"/>
</dbReference>
<comment type="similarity">
    <text evidence="2">Belongs to the GtrA family.</text>
</comment>
<feature type="transmembrane region" description="Helical" evidence="6">
    <location>
        <begin position="69"/>
        <end position="88"/>
    </location>
</feature>
<evidence type="ECO:0000256" key="2">
    <source>
        <dbReference type="ARBA" id="ARBA00009399"/>
    </source>
</evidence>
<keyword evidence="4 6" id="KW-1133">Transmembrane helix</keyword>
<keyword evidence="9" id="KW-1185">Reference proteome</keyword>
<proteinExistence type="inferred from homology"/>
<name>A0ABX7Y269_9ACTN</name>
<feature type="domain" description="GtrA/DPMS transmembrane" evidence="7">
    <location>
        <begin position="71"/>
        <end position="131"/>
    </location>
</feature>
<keyword evidence="3 6" id="KW-0812">Transmembrane</keyword>
<dbReference type="RefSeq" id="WP_212321236.1">
    <property type="nucleotide sequence ID" value="NZ_AP024463.1"/>
</dbReference>
<evidence type="ECO:0000256" key="1">
    <source>
        <dbReference type="ARBA" id="ARBA00004141"/>
    </source>
</evidence>
<sequence length="199" mass="22349">MSAIGKLLRNNRDSLWQLFRFGIVGGLGVLVNMGVVILCRKLFPVVWPSAAIPEGEGVWLAIPGTEFNIRWYHVMATIAFLVANLFNFQLNRWWTFKSHRIAGWFREYWPFLTVGLVAQAAGLVIMTALMHPHSPVALPTDILDGSSGLRSRQYWAQLISIICTIPVAFLVNKFWTFRAVRESGSPTEQAEQPACTSNS</sequence>
<dbReference type="InterPro" id="IPR051401">
    <property type="entry name" value="GtrA_CellWall_Glycosyl"/>
</dbReference>
<dbReference type="Pfam" id="PF04138">
    <property type="entry name" value="GtrA_DPMS_TM"/>
    <property type="match status" value="1"/>
</dbReference>
<keyword evidence="5 6" id="KW-0472">Membrane</keyword>
<feature type="transmembrane region" description="Helical" evidence="6">
    <location>
        <begin position="108"/>
        <end position="130"/>
    </location>
</feature>
<dbReference type="InterPro" id="IPR007267">
    <property type="entry name" value="GtrA_DPMS_TM"/>
</dbReference>
<accession>A0ABX7Y269</accession>
<evidence type="ECO:0000256" key="4">
    <source>
        <dbReference type="ARBA" id="ARBA00022989"/>
    </source>
</evidence>
<reference evidence="8 9" key="1">
    <citation type="submission" date="2021-03" db="EMBL/GenBank/DDBJ databases">
        <title>Human Oral Microbial Genomes.</title>
        <authorList>
            <person name="Johnston C.D."/>
            <person name="Chen T."/>
            <person name="Dewhirst F.E."/>
        </authorList>
    </citation>
    <scope>NUCLEOTIDE SEQUENCE [LARGE SCALE GENOMIC DNA]</scope>
    <source>
        <strain evidence="8 9">DSMZ 100122</strain>
    </source>
</reference>
<dbReference type="PANTHER" id="PTHR38459:SF1">
    <property type="entry name" value="PROPHAGE BACTOPRENOL-LINKED GLUCOSE TRANSLOCASE HOMOLOG"/>
    <property type="match status" value="1"/>
</dbReference>
<organism evidence="8 9">
    <name type="scientific">Arachnia rubra</name>
    <dbReference type="NCBI Taxonomy" id="1547448"/>
    <lineage>
        <taxon>Bacteria</taxon>
        <taxon>Bacillati</taxon>
        <taxon>Actinomycetota</taxon>
        <taxon>Actinomycetes</taxon>
        <taxon>Propionibacteriales</taxon>
        <taxon>Propionibacteriaceae</taxon>
        <taxon>Arachnia</taxon>
    </lineage>
</organism>
<evidence type="ECO:0000313" key="8">
    <source>
        <dbReference type="EMBL" id="QUC07071.1"/>
    </source>
</evidence>
<protein>
    <submittedName>
        <fullName evidence="8">GtrA family protein</fullName>
    </submittedName>
</protein>
<evidence type="ECO:0000256" key="3">
    <source>
        <dbReference type="ARBA" id="ARBA00022692"/>
    </source>
</evidence>
<feature type="transmembrane region" description="Helical" evidence="6">
    <location>
        <begin position="21"/>
        <end position="43"/>
    </location>
</feature>
<dbReference type="Proteomes" id="UP000678513">
    <property type="component" value="Chromosome"/>
</dbReference>
<evidence type="ECO:0000256" key="6">
    <source>
        <dbReference type="SAM" id="Phobius"/>
    </source>
</evidence>
<evidence type="ECO:0000313" key="9">
    <source>
        <dbReference type="Proteomes" id="UP000678513"/>
    </source>
</evidence>
<evidence type="ECO:0000256" key="5">
    <source>
        <dbReference type="ARBA" id="ARBA00023136"/>
    </source>
</evidence>
<dbReference type="EMBL" id="CP072384">
    <property type="protein sequence ID" value="QUC07071.1"/>
    <property type="molecule type" value="Genomic_DNA"/>
</dbReference>
<evidence type="ECO:0000259" key="7">
    <source>
        <dbReference type="Pfam" id="PF04138"/>
    </source>
</evidence>